<dbReference type="EMBL" id="FOEG01000013">
    <property type="protein sequence ID" value="SEP16065.1"/>
    <property type="molecule type" value="Genomic_DNA"/>
</dbReference>
<comment type="similarity">
    <text evidence="2">Belongs to the ABC transporter superfamily.</text>
</comment>
<reference evidence="12 13" key="1">
    <citation type="submission" date="2016-10" db="EMBL/GenBank/DDBJ databases">
        <authorList>
            <person name="de Groot N.N."/>
        </authorList>
    </citation>
    <scope>NUCLEOTIDE SEQUENCE [LARGE SCALE GENOMIC DNA]</scope>
    <source>
        <strain evidence="12 13">CGMCC 1.6291</strain>
    </source>
</reference>
<evidence type="ECO:0000256" key="6">
    <source>
        <dbReference type="ARBA" id="ARBA00022741"/>
    </source>
</evidence>
<feature type="compositionally biased region" description="Basic and acidic residues" evidence="10">
    <location>
        <begin position="9"/>
        <end position="20"/>
    </location>
</feature>
<dbReference type="OrthoDB" id="9784450at2"/>
<name>A0A1H8VKW6_9GAMM</name>
<keyword evidence="5" id="KW-0997">Cell inner membrane</keyword>
<proteinExistence type="inferred from homology"/>
<evidence type="ECO:0000256" key="9">
    <source>
        <dbReference type="ARBA" id="ARBA00023136"/>
    </source>
</evidence>
<dbReference type="Pfam" id="PF08352">
    <property type="entry name" value="oligo_HPY"/>
    <property type="match status" value="1"/>
</dbReference>
<evidence type="ECO:0000256" key="5">
    <source>
        <dbReference type="ARBA" id="ARBA00022519"/>
    </source>
</evidence>
<keyword evidence="6" id="KW-0547">Nucleotide-binding</keyword>
<keyword evidence="4" id="KW-1003">Cell membrane</keyword>
<gene>
    <name evidence="12" type="ORF">SAMN04488052_11351</name>
</gene>
<dbReference type="GO" id="GO:0005524">
    <property type="term" value="F:ATP binding"/>
    <property type="evidence" value="ECO:0007669"/>
    <property type="project" value="UniProtKB-KW"/>
</dbReference>
<dbReference type="SUPFAM" id="SSF52540">
    <property type="entry name" value="P-loop containing nucleoside triphosphate hydrolases"/>
    <property type="match status" value="1"/>
</dbReference>
<keyword evidence="8" id="KW-1278">Translocase</keyword>
<dbReference type="AlphaFoldDB" id="A0A1H8VKW6"/>
<dbReference type="Pfam" id="PF00005">
    <property type="entry name" value="ABC_tran"/>
    <property type="match status" value="1"/>
</dbReference>
<dbReference type="InterPro" id="IPR003439">
    <property type="entry name" value="ABC_transporter-like_ATP-bd"/>
</dbReference>
<keyword evidence="3" id="KW-0813">Transport</keyword>
<evidence type="ECO:0000256" key="4">
    <source>
        <dbReference type="ARBA" id="ARBA00022475"/>
    </source>
</evidence>
<evidence type="ECO:0000256" key="10">
    <source>
        <dbReference type="SAM" id="MobiDB-lite"/>
    </source>
</evidence>
<dbReference type="PANTHER" id="PTHR43297">
    <property type="entry name" value="OLIGOPEPTIDE TRANSPORT ATP-BINDING PROTEIN APPD"/>
    <property type="match status" value="1"/>
</dbReference>
<dbReference type="PROSITE" id="PS50893">
    <property type="entry name" value="ABC_TRANSPORTER_2"/>
    <property type="match status" value="1"/>
</dbReference>
<keyword evidence="9" id="KW-0472">Membrane</keyword>
<sequence length="336" mass="36276">MAGTTAPERTGRHQGRDSRGIGHGTWAGPRLRVENLGIAFATESAGRPPLRDVSFDVKHRQCVGLIGEAGAGKTLTARALRPHLLPADARLDGRVLLDGNDIAMQPPAPADIHVLTRNPMDALNPVRTVGQQLTDAVRRRHDTSDRLARQLAVEAMEQVGIPKPRSSLHQYPHHFRAAMRHRLMAAAAVIDAPRVLVMDQPAGVDDATQMTLTDLVCRIAEQAGSAVLLLSRNPALIAGHCHHLVSLHAGEVVESARTDDLLQRPAHPYTAALFGGQEDVGADGPAPAPAEGCLFRGRCAHAMAGCERTQPMVVDQRGRRARCWRHGELNLRAVGW</sequence>
<dbReference type="InterPro" id="IPR027417">
    <property type="entry name" value="P-loop_NTPase"/>
</dbReference>
<keyword evidence="13" id="KW-1185">Reference proteome</keyword>
<dbReference type="InterPro" id="IPR013563">
    <property type="entry name" value="Oligopep_ABC_C"/>
</dbReference>
<comment type="subcellular location">
    <subcellularLocation>
        <location evidence="1">Membrane</location>
    </subcellularLocation>
</comment>
<evidence type="ECO:0000259" key="11">
    <source>
        <dbReference type="PROSITE" id="PS50893"/>
    </source>
</evidence>
<dbReference type="GO" id="GO:0016887">
    <property type="term" value="F:ATP hydrolysis activity"/>
    <property type="evidence" value="ECO:0007669"/>
    <property type="project" value="InterPro"/>
</dbReference>
<evidence type="ECO:0000256" key="3">
    <source>
        <dbReference type="ARBA" id="ARBA00022448"/>
    </source>
</evidence>
<keyword evidence="7 12" id="KW-0067">ATP-binding</keyword>
<feature type="domain" description="ABC transporter" evidence="11">
    <location>
        <begin position="31"/>
        <end position="274"/>
    </location>
</feature>
<dbReference type="InterPro" id="IPR050388">
    <property type="entry name" value="ABC_Ni/Peptide_Import"/>
</dbReference>
<dbReference type="Proteomes" id="UP000199657">
    <property type="component" value="Unassembled WGS sequence"/>
</dbReference>
<evidence type="ECO:0000256" key="7">
    <source>
        <dbReference type="ARBA" id="ARBA00022840"/>
    </source>
</evidence>
<dbReference type="GO" id="GO:0016020">
    <property type="term" value="C:membrane"/>
    <property type="evidence" value="ECO:0007669"/>
    <property type="project" value="UniProtKB-SubCell"/>
</dbReference>
<evidence type="ECO:0000313" key="12">
    <source>
        <dbReference type="EMBL" id="SEP16065.1"/>
    </source>
</evidence>
<dbReference type="STRING" id="406100.SAMN04488052_11351"/>
<feature type="region of interest" description="Disordered" evidence="10">
    <location>
        <begin position="1"/>
        <end position="26"/>
    </location>
</feature>
<evidence type="ECO:0000313" key="13">
    <source>
        <dbReference type="Proteomes" id="UP000199657"/>
    </source>
</evidence>
<organism evidence="12 13">
    <name type="scientific">Aquisalimonas asiatica</name>
    <dbReference type="NCBI Taxonomy" id="406100"/>
    <lineage>
        <taxon>Bacteria</taxon>
        <taxon>Pseudomonadati</taxon>
        <taxon>Pseudomonadota</taxon>
        <taxon>Gammaproteobacteria</taxon>
        <taxon>Chromatiales</taxon>
        <taxon>Ectothiorhodospiraceae</taxon>
        <taxon>Aquisalimonas</taxon>
    </lineage>
</organism>
<dbReference type="GO" id="GO:0015833">
    <property type="term" value="P:peptide transport"/>
    <property type="evidence" value="ECO:0007669"/>
    <property type="project" value="InterPro"/>
</dbReference>
<dbReference type="PANTHER" id="PTHR43297:SF14">
    <property type="entry name" value="ATPASE AAA-TYPE CORE DOMAIN-CONTAINING PROTEIN"/>
    <property type="match status" value="1"/>
</dbReference>
<evidence type="ECO:0000256" key="1">
    <source>
        <dbReference type="ARBA" id="ARBA00004370"/>
    </source>
</evidence>
<dbReference type="Gene3D" id="3.40.50.300">
    <property type="entry name" value="P-loop containing nucleotide triphosphate hydrolases"/>
    <property type="match status" value="1"/>
</dbReference>
<evidence type="ECO:0000256" key="8">
    <source>
        <dbReference type="ARBA" id="ARBA00022967"/>
    </source>
</evidence>
<protein>
    <submittedName>
        <fullName evidence="12">Peptide/nickel transport system ATP-binding protein</fullName>
    </submittedName>
</protein>
<accession>A0A1H8VKW6</accession>
<dbReference type="RefSeq" id="WP_091646222.1">
    <property type="nucleotide sequence ID" value="NZ_FOEG01000013.1"/>
</dbReference>
<dbReference type="NCBIfam" id="TIGR01727">
    <property type="entry name" value="oligo_HPY"/>
    <property type="match status" value="1"/>
</dbReference>
<evidence type="ECO:0000256" key="2">
    <source>
        <dbReference type="ARBA" id="ARBA00005417"/>
    </source>
</evidence>